<dbReference type="AlphaFoldDB" id="A0A060ZM70"/>
<evidence type="ECO:0000256" key="1">
    <source>
        <dbReference type="SAM" id="Phobius"/>
    </source>
</evidence>
<proteinExistence type="predicted"/>
<gene>
    <name evidence="3" type="ORF">J2Z30_003525</name>
    <name evidence="2" type="ORF">SIRAN4025</name>
</gene>
<keyword evidence="1" id="KW-0812">Transmembrane</keyword>
<evidence type="ECO:0000313" key="2">
    <source>
        <dbReference type="EMBL" id="CDR07282.1"/>
    </source>
</evidence>
<evidence type="ECO:0000313" key="3">
    <source>
        <dbReference type="EMBL" id="MBP2062509.1"/>
    </source>
</evidence>
<keyword evidence="1" id="KW-0472">Membrane</keyword>
<sequence>MASTGVTKRSRTRRAGESAYGFLLLAKNVAMTLVALLILVAGVWSSWGDAKPSMLTKGLERGTVTVSDCGDEWCTGSFTPAREGGKSRGRVRIDEAVTNGTGDRVPVTLKPGTDHAVRTGAAGVFHAWVPFGGSLLLTSLIVAGGLGLRRTGWAMGLLGAALLGASFATLTL</sequence>
<feature type="transmembrane region" description="Helical" evidence="1">
    <location>
        <begin position="20"/>
        <end position="44"/>
    </location>
</feature>
<feature type="transmembrane region" description="Helical" evidence="1">
    <location>
        <begin position="127"/>
        <end position="146"/>
    </location>
</feature>
<accession>A0A060ZM70</accession>
<feature type="transmembrane region" description="Helical" evidence="1">
    <location>
        <begin position="153"/>
        <end position="170"/>
    </location>
</feature>
<organism evidence="2">
    <name type="scientific">Streptomyces iranensis</name>
    <dbReference type="NCBI Taxonomy" id="576784"/>
    <lineage>
        <taxon>Bacteria</taxon>
        <taxon>Bacillati</taxon>
        <taxon>Actinomycetota</taxon>
        <taxon>Actinomycetes</taxon>
        <taxon>Kitasatosporales</taxon>
        <taxon>Streptomycetaceae</taxon>
        <taxon>Streptomyces</taxon>
        <taxon>Streptomyces violaceusniger group</taxon>
    </lineage>
</organism>
<dbReference type="Proteomes" id="UP000756710">
    <property type="component" value="Unassembled WGS sequence"/>
</dbReference>
<dbReference type="EMBL" id="LK022848">
    <property type="protein sequence ID" value="CDR07282.1"/>
    <property type="molecule type" value="Genomic_DNA"/>
</dbReference>
<reference evidence="2" key="1">
    <citation type="submission" date="2014-05" db="EMBL/GenBank/DDBJ databases">
        <authorList>
            <person name="Horn Fabian"/>
        </authorList>
    </citation>
    <scope>NUCLEOTIDE SEQUENCE</scope>
</reference>
<protein>
    <submittedName>
        <fullName evidence="2">Uncharacterized protein</fullName>
    </submittedName>
</protein>
<dbReference type="RefSeq" id="WP_044581513.1">
    <property type="nucleotide sequence ID" value="NZ_BAABDR010000003.1"/>
</dbReference>
<dbReference type="EMBL" id="JAGGLR010000008">
    <property type="protein sequence ID" value="MBP2062509.1"/>
    <property type="molecule type" value="Genomic_DNA"/>
</dbReference>
<keyword evidence="4" id="KW-1185">Reference proteome</keyword>
<reference evidence="3 4" key="2">
    <citation type="submission" date="2021-03" db="EMBL/GenBank/DDBJ databases">
        <title>Genomic Encyclopedia of Type Strains, Phase IV (KMG-IV): sequencing the most valuable type-strain genomes for metagenomic binning, comparative biology and taxonomic classification.</title>
        <authorList>
            <person name="Goeker M."/>
        </authorList>
    </citation>
    <scope>NUCLEOTIDE SEQUENCE [LARGE SCALE GENOMIC DNA]</scope>
    <source>
        <strain evidence="3 4">DSM 41954</strain>
    </source>
</reference>
<dbReference type="HOGENOM" id="CLU_1685612_0_0_11"/>
<keyword evidence="1" id="KW-1133">Transmembrane helix</keyword>
<name>A0A060ZM70_9ACTN</name>
<dbReference type="GeneID" id="32465628"/>
<evidence type="ECO:0000313" key="4">
    <source>
        <dbReference type="Proteomes" id="UP000756710"/>
    </source>
</evidence>